<evidence type="ECO:0000256" key="6">
    <source>
        <dbReference type="ARBA" id="ARBA00023295"/>
    </source>
</evidence>
<reference evidence="11 12" key="1">
    <citation type="submission" date="2024-10" db="EMBL/GenBank/DDBJ databases">
        <authorList>
            <person name="Kim D."/>
        </authorList>
    </citation>
    <scope>NUCLEOTIDE SEQUENCE [LARGE SCALE GENOMIC DNA]</scope>
    <source>
        <strain evidence="11">BH-2024</strain>
    </source>
</reference>
<dbReference type="GO" id="GO:0004566">
    <property type="term" value="F:beta-glucuronidase activity"/>
    <property type="evidence" value="ECO:0007669"/>
    <property type="project" value="UniProtKB-EC"/>
</dbReference>
<feature type="domain" description="Glycoside hydrolase family 2 catalytic" evidence="9">
    <location>
        <begin position="326"/>
        <end position="622"/>
    </location>
</feature>
<keyword evidence="12" id="KW-1185">Reference proteome</keyword>
<evidence type="ECO:0000259" key="8">
    <source>
        <dbReference type="Pfam" id="PF00703"/>
    </source>
</evidence>
<name>A0ABD2I4B6_9BILA</name>
<feature type="domain" description="Glycosyl hydrolases family 2 sugar binding" evidence="10">
    <location>
        <begin position="39"/>
        <end position="218"/>
    </location>
</feature>
<evidence type="ECO:0000256" key="3">
    <source>
        <dbReference type="ARBA" id="ARBA00012761"/>
    </source>
</evidence>
<dbReference type="InterPro" id="IPR013783">
    <property type="entry name" value="Ig-like_fold"/>
</dbReference>
<dbReference type="Gene3D" id="3.20.20.80">
    <property type="entry name" value="Glycosidases"/>
    <property type="match status" value="1"/>
</dbReference>
<dbReference type="Gene3D" id="2.60.40.10">
    <property type="entry name" value="Immunoglobulins"/>
    <property type="match status" value="1"/>
</dbReference>
<proteinExistence type="inferred from homology"/>
<dbReference type="InterPro" id="IPR006104">
    <property type="entry name" value="Glyco_hydro_2_N"/>
</dbReference>
<dbReference type="SUPFAM" id="SSF51445">
    <property type="entry name" value="(Trans)glycosidases"/>
    <property type="match status" value="1"/>
</dbReference>
<dbReference type="PANTHER" id="PTHR10066">
    <property type="entry name" value="BETA-GLUCURONIDASE"/>
    <property type="match status" value="1"/>
</dbReference>
<dbReference type="InterPro" id="IPR006102">
    <property type="entry name" value="Ig-like_GH2"/>
</dbReference>
<evidence type="ECO:0000256" key="2">
    <source>
        <dbReference type="ARBA" id="ARBA00007401"/>
    </source>
</evidence>
<dbReference type="PANTHER" id="PTHR10066:SF67">
    <property type="entry name" value="BETA-GLUCURONIDASE"/>
    <property type="match status" value="1"/>
</dbReference>
<dbReference type="InterPro" id="IPR036156">
    <property type="entry name" value="Beta-gal/glucu_dom_sf"/>
</dbReference>
<keyword evidence="7" id="KW-1133">Transmembrane helix</keyword>
<keyword evidence="7" id="KW-0472">Membrane</keyword>
<dbReference type="Pfam" id="PF02836">
    <property type="entry name" value="Glyco_hydro_2_C"/>
    <property type="match status" value="1"/>
</dbReference>
<evidence type="ECO:0000256" key="5">
    <source>
        <dbReference type="ARBA" id="ARBA00022801"/>
    </source>
</evidence>
<protein>
    <recommendedName>
        <fullName evidence="4">Beta-glucuronidase</fullName>
        <ecNumber evidence="3">3.2.1.31</ecNumber>
    </recommendedName>
</protein>
<dbReference type="InterPro" id="IPR006103">
    <property type="entry name" value="Glyco_hydro_2_cat"/>
</dbReference>
<keyword evidence="5" id="KW-0378">Hydrolase</keyword>
<dbReference type="InterPro" id="IPR008979">
    <property type="entry name" value="Galactose-bd-like_sf"/>
</dbReference>
<keyword evidence="6" id="KW-0326">Glycosidase</keyword>
<dbReference type="InterPro" id="IPR017853">
    <property type="entry name" value="GH"/>
</dbReference>
<organism evidence="11 12">
    <name type="scientific">Heterodera trifolii</name>
    <dbReference type="NCBI Taxonomy" id="157864"/>
    <lineage>
        <taxon>Eukaryota</taxon>
        <taxon>Metazoa</taxon>
        <taxon>Ecdysozoa</taxon>
        <taxon>Nematoda</taxon>
        <taxon>Chromadorea</taxon>
        <taxon>Rhabditida</taxon>
        <taxon>Tylenchina</taxon>
        <taxon>Tylenchomorpha</taxon>
        <taxon>Tylenchoidea</taxon>
        <taxon>Heteroderidae</taxon>
        <taxon>Heteroderinae</taxon>
        <taxon>Heterodera</taxon>
    </lineage>
</organism>
<dbReference type="SUPFAM" id="SSF49785">
    <property type="entry name" value="Galactose-binding domain-like"/>
    <property type="match status" value="1"/>
</dbReference>
<comment type="caution">
    <text evidence="11">The sequence shown here is derived from an EMBL/GenBank/DDBJ whole genome shotgun (WGS) entry which is preliminary data.</text>
</comment>
<sequence>MLTLSNNGSFLNFFFIFVLIYATNYGYALFAVQNERRQLDSLDGLWTFVREPPNSVGIGLQNQWASLELALFENSSQIPVPSAFNDLTADSEQRDHVGWVWYQRKYFLSHFLWDASPNGRRTILRFESVNYYAFVFVNGKLVTEHCGGHLPFQVEVQLVDVNLISVAVNNTLSHDTIPPGDFSTVKLSSGRELVSVVPSFDFFNYAGILRSVYLWHLPPIFIRGIQIRTDHLGSFSYRIDVARDAHPAENIRIRVLILQSEGAKKIYEFFGSQNSTTFAKIDLWWPRGMGKPTLYTAEVRLESLSYVSSKYLLSDVYRETFGFRTVTVDQNRIYINGRPFYCHGFGMHEDIGIHGRGFDRAAMVKDMNTFEWLNGNCYRTSHYPYAEERAYWADRRGIAVITEVPAVGIWRFNSSALLKLHAKMIAEMVSRDRNHPSVIMWSLSNEPKMPAESAPYKYFKNLVTLTKQLDATRPVTVVFGHASAAVKVASLLDVICVNEYFGWYGNIGMLGLIRDQLVGWQSRALNNEILFCEYGAEAISGFNEQPSVPFSEQYQAELIQETGKAVDELRCSEDIAGEMLWNFADFMTAPSVSRAIGNHKGVLTRERKPKLGAYAIQKRYKTLLENNSRASFCPAKLMAM</sequence>
<dbReference type="InterPro" id="IPR006101">
    <property type="entry name" value="Glyco_hydro_2"/>
</dbReference>
<dbReference type="AlphaFoldDB" id="A0ABD2I4B6"/>
<keyword evidence="7" id="KW-0812">Transmembrane</keyword>
<evidence type="ECO:0000259" key="9">
    <source>
        <dbReference type="Pfam" id="PF02836"/>
    </source>
</evidence>
<evidence type="ECO:0000256" key="1">
    <source>
        <dbReference type="ARBA" id="ARBA00003025"/>
    </source>
</evidence>
<evidence type="ECO:0000256" key="7">
    <source>
        <dbReference type="SAM" id="Phobius"/>
    </source>
</evidence>
<evidence type="ECO:0000259" key="10">
    <source>
        <dbReference type="Pfam" id="PF02837"/>
    </source>
</evidence>
<dbReference type="Pfam" id="PF02837">
    <property type="entry name" value="Glyco_hydro_2_N"/>
    <property type="match status" value="1"/>
</dbReference>
<evidence type="ECO:0000313" key="11">
    <source>
        <dbReference type="EMBL" id="KAL3073993.1"/>
    </source>
</evidence>
<evidence type="ECO:0000313" key="12">
    <source>
        <dbReference type="Proteomes" id="UP001620626"/>
    </source>
</evidence>
<evidence type="ECO:0000256" key="4">
    <source>
        <dbReference type="ARBA" id="ARBA00016205"/>
    </source>
</evidence>
<dbReference type="InterPro" id="IPR023232">
    <property type="entry name" value="Glyco_hydro_2_AS"/>
</dbReference>
<dbReference type="Gene3D" id="2.60.120.260">
    <property type="entry name" value="Galactose-binding domain-like"/>
    <property type="match status" value="1"/>
</dbReference>
<dbReference type="Pfam" id="PF00703">
    <property type="entry name" value="Glyco_hydro_2"/>
    <property type="match status" value="1"/>
</dbReference>
<dbReference type="SUPFAM" id="SSF49303">
    <property type="entry name" value="beta-Galactosidase/glucuronidase domain"/>
    <property type="match status" value="1"/>
</dbReference>
<dbReference type="FunFam" id="3.20.20.80:FF:000080">
    <property type="entry name" value="Beta-glucuronidase UidA"/>
    <property type="match status" value="1"/>
</dbReference>
<dbReference type="EMBL" id="JBICBT010001303">
    <property type="protein sequence ID" value="KAL3073993.1"/>
    <property type="molecule type" value="Genomic_DNA"/>
</dbReference>
<gene>
    <name evidence="11" type="ORF">niasHT_039547</name>
</gene>
<dbReference type="Proteomes" id="UP001620626">
    <property type="component" value="Unassembled WGS sequence"/>
</dbReference>
<feature type="transmembrane region" description="Helical" evidence="7">
    <location>
        <begin position="12"/>
        <end position="32"/>
    </location>
</feature>
<dbReference type="EC" id="3.2.1.31" evidence="3"/>
<comment type="similarity">
    <text evidence="2">Belongs to the glycosyl hydrolase 2 family.</text>
</comment>
<feature type="domain" description="Glycoside hydrolase family 2 immunoglobulin-like beta-sandwich" evidence="8">
    <location>
        <begin position="221"/>
        <end position="324"/>
    </location>
</feature>
<dbReference type="PRINTS" id="PR00132">
    <property type="entry name" value="GLHYDRLASE2"/>
</dbReference>
<comment type="function">
    <text evidence="1">Plays an important role in the degradation of dermatan and keratan sulfates.</text>
</comment>
<dbReference type="PROSITE" id="PS00608">
    <property type="entry name" value="GLYCOSYL_HYDROL_F2_2"/>
    <property type="match status" value="1"/>
</dbReference>
<accession>A0ABD2I4B6</accession>